<dbReference type="SUPFAM" id="SSF160424">
    <property type="entry name" value="BH3703-like"/>
    <property type="match status" value="1"/>
</dbReference>
<gene>
    <name evidence="1" type="ORF">Xentx_03228</name>
</gene>
<dbReference type="AlphaFoldDB" id="A0A1Q5TPZ7"/>
<accession>A0A1Q5TPZ7</accession>
<evidence type="ECO:0000313" key="1">
    <source>
        <dbReference type="EMBL" id="OKP02306.1"/>
    </source>
</evidence>
<dbReference type="OrthoDB" id="8598731at2"/>
<evidence type="ECO:0000313" key="2">
    <source>
        <dbReference type="Proteomes" id="UP000186277"/>
    </source>
</evidence>
<sequence length="109" mass="12851">MDDQELYQKIGQLLVDAGPTDAKKIIVRADLFPERDGCKYEFDYIDKSEELDWFDPDARAVSDLTDLLEELRSFFIENKQSQETPFWHGCTISLDVEKMKLNMDFKYED</sequence>
<name>A0A1Q5TPZ7_9GAMM</name>
<dbReference type="Proteomes" id="UP000186277">
    <property type="component" value="Unassembled WGS sequence"/>
</dbReference>
<evidence type="ECO:0008006" key="3">
    <source>
        <dbReference type="Google" id="ProtNLM"/>
    </source>
</evidence>
<comment type="caution">
    <text evidence="1">The sequence shown here is derived from an EMBL/GenBank/DDBJ whole genome shotgun (WGS) entry which is preliminary data.</text>
</comment>
<proteinExistence type="predicted"/>
<dbReference type="EMBL" id="MKGR01000033">
    <property type="protein sequence ID" value="OKP02306.1"/>
    <property type="molecule type" value="Genomic_DNA"/>
</dbReference>
<reference evidence="1 2" key="1">
    <citation type="submission" date="2016-09" db="EMBL/GenBank/DDBJ databases">
        <title>Xenorhabdus thuongxuanensis sp. nov. and Xenorhabdus eapokensis sp. nov., isolated from Steinernema species.</title>
        <authorList>
            <person name="Kaempfer P."/>
            <person name="Tobias N.J."/>
            <person name="Phan Ke L."/>
            <person name="Bode H.B."/>
            <person name="Glaeser S.P."/>
        </authorList>
    </citation>
    <scope>NUCLEOTIDE SEQUENCE [LARGE SCALE GENOMIC DNA]</scope>
    <source>
        <strain evidence="1 2">30TX1</strain>
    </source>
</reference>
<keyword evidence="2" id="KW-1185">Reference proteome</keyword>
<dbReference type="Gene3D" id="3.30.500.20">
    <property type="entry name" value="BH3703-like domains"/>
    <property type="match status" value="1"/>
</dbReference>
<protein>
    <recommendedName>
        <fullName evidence="3">DUF600 family protein</fullName>
    </recommendedName>
</protein>
<dbReference type="RefSeq" id="WP_074021459.1">
    <property type="nucleotide sequence ID" value="NZ_CAWMWP010000058.1"/>
</dbReference>
<organism evidence="1 2">
    <name type="scientific">Xenorhabdus thuongxuanensis</name>
    <dbReference type="NCBI Taxonomy" id="1873484"/>
    <lineage>
        <taxon>Bacteria</taxon>
        <taxon>Pseudomonadati</taxon>
        <taxon>Pseudomonadota</taxon>
        <taxon>Gammaproteobacteria</taxon>
        <taxon>Enterobacterales</taxon>
        <taxon>Morganellaceae</taxon>
        <taxon>Xenorhabdus</taxon>
    </lineage>
</organism>
<dbReference type="InterPro" id="IPR036170">
    <property type="entry name" value="YezG-like_sf"/>
</dbReference>